<keyword evidence="3" id="KW-0997">Cell inner membrane</keyword>
<dbReference type="Pfam" id="PF02470">
    <property type="entry name" value="MlaD"/>
    <property type="match status" value="2"/>
</dbReference>
<feature type="domain" description="Mce/MlaD" evidence="9">
    <location>
        <begin position="300"/>
        <end position="398"/>
    </location>
</feature>
<protein>
    <submittedName>
        <fullName evidence="10">MCE family protein</fullName>
    </submittedName>
</protein>
<evidence type="ECO:0000313" key="11">
    <source>
        <dbReference type="Proteomes" id="UP000463975"/>
    </source>
</evidence>
<accession>A0A6P1NC71</accession>
<evidence type="ECO:0000256" key="4">
    <source>
        <dbReference type="ARBA" id="ARBA00022692"/>
    </source>
</evidence>
<dbReference type="RefSeq" id="WP_160618127.1">
    <property type="nucleotide sequence ID" value="NZ_CP047652.1"/>
</dbReference>
<comment type="subcellular location">
    <subcellularLocation>
        <location evidence="1">Cell inner membrane</location>
    </subcellularLocation>
</comment>
<dbReference type="AlphaFoldDB" id="A0A6P1NC71"/>
<reference evidence="10 11" key="1">
    <citation type="submission" date="2020-01" db="EMBL/GenBank/DDBJ databases">
        <title>Genome sequencing of strain KACC 21507.</title>
        <authorList>
            <person name="Heo J."/>
            <person name="Kim S.-J."/>
            <person name="Kim J.-S."/>
            <person name="Hong S.-B."/>
            <person name="Kwon S.-W."/>
        </authorList>
    </citation>
    <scope>NUCLEOTIDE SEQUENCE [LARGE SCALE GENOMIC DNA]</scope>
    <source>
        <strain evidence="10 11">KACC 21507</strain>
    </source>
</reference>
<evidence type="ECO:0000256" key="7">
    <source>
        <dbReference type="SAM" id="Coils"/>
    </source>
</evidence>
<evidence type="ECO:0000256" key="8">
    <source>
        <dbReference type="SAM" id="Phobius"/>
    </source>
</evidence>
<evidence type="ECO:0000313" key="10">
    <source>
        <dbReference type="EMBL" id="QHI95049.1"/>
    </source>
</evidence>
<organism evidence="10 11">
    <name type="scientific">Aristophania vespae</name>
    <dbReference type="NCBI Taxonomy" id="2697033"/>
    <lineage>
        <taxon>Bacteria</taxon>
        <taxon>Pseudomonadati</taxon>
        <taxon>Pseudomonadota</taxon>
        <taxon>Alphaproteobacteria</taxon>
        <taxon>Acetobacterales</taxon>
        <taxon>Acetobacteraceae</taxon>
        <taxon>Aristophania</taxon>
    </lineage>
</organism>
<feature type="transmembrane region" description="Helical" evidence="8">
    <location>
        <begin position="25"/>
        <end position="44"/>
    </location>
</feature>
<keyword evidence="2" id="KW-1003">Cell membrane</keyword>
<gene>
    <name evidence="10" type="ORF">GT348_00845</name>
</gene>
<keyword evidence="6 8" id="KW-0472">Membrane</keyword>
<keyword evidence="11" id="KW-1185">Reference proteome</keyword>
<sequence length="555" mass="60436">MSDSNTEDKISSSTNPKAKVRPTRFSVLWVIPIIAIIVSASLAWRHFVTQGPVITISFDTADGIVPGQTQVKNKAVTLGVVQGVSLSSDMSHADVTVQMKGESSRYLSPKTRFWVVRPRINGTSITGLETVISGAYIALDPGPNRGPFESHFKGLETPPGLRSDQPGSSFWLVSPTLESLGSGAPVFFRDLPVGEVLGYTMPPGGVGPILLQVFVRKPYDKYLKTDSRFWNVSGLQVGVGAGGLKIHLQSIQTLFSGGVAFGRPIGHFDSAATSAEPNSVFRLYGSKVEAENSRYHQKLRLAMYVDTSVGNLTEGSKVTMFGLQVGIVTGVHLQLEDSHHGPRVRVDMEVEPERVVSVETGKENYSRKVLSDFVKRGMRASIQNVSFLTGEAMVTLSFSRNNKPGQWVEEDGVIILPSDPGGMDGIIQSVSSIADKLSNMPLTQMGENINNLLAHTDKRVRSPEVTRSMVALRGSLQALNNLLDQADEDLPALNDNVQKTLTQAQGLLKNYGGDEDFHRNLKTLVARLSQMSRSLRLTADYIDHHPSSLITGRKK</sequence>
<evidence type="ECO:0000256" key="5">
    <source>
        <dbReference type="ARBA" id="ARBA00022989"/>
    </source>
</evidence>
<feature type="coiled-coil region" evidence="7">
    <location>
        <begin position="469"/>
        <end position="496"/>
    </location>
</feature>
<proteinExistence type="predicted"/>
<dbReference type="KEGG" id="bomb:GT348_00845"/>
<dbReference type="Proteomes" id="UP000463975">
    <property type="component" value="Chromosome"/>
</dbReference>
<dbReference type="InterPro" id="IPR003399">
    <property type="entry name" value="Mce/MlaD"/>
</dbReference>
<name>A0A6P1NC71_9PROT</name>
<dbReference type="EMBL" id="CP047652">
    <property type="protein sequence ID" value="QHI95049.1"/>
    <property type="molecule type" value="Genomic_DNA"/>
</dbReference>
<evidence type="ECO:0000256" key="2">
    <source>
        <dbReference type="ARBA" id="ARBA00022475"/>
    </source>
</evidence>
<feature type="domain" description="Mce/MlaD" evidence="9">
    <location>
        <begin position="51"/>
        <end position="142"/>
    </location>
</feature>
<evidence type="ECO:0000256" key="1">
    <source>
        <dbReference type="ARBA" id="ARBA00004533"/>
    </source>
</evidence>
<evidence type="ECO:0000259" key="9">
    <source>
        <dbReference type="Pfam" id="PF02470"/>
    </source>
</evidence>
<keyword evidence="5 8" id="KW-1133">Transmembrane helix</keyword>
<dbReference type="InterPro" id="IPR051800">
    <property type="entry name" value="PqiA-PqiB_transport"/>
</dbReference>
<evidence type="ECO:0000256" key="6">
    <source>
        <dbReference type="ARBA" id="ARBA00023136"/>
    </source>
</evidence>
<dbReference type="PANTHER" id="PTHR30462">
    <property type="entry name" value="INTERMEMBRANE TRANSPORT PROTEIN PQIB-RELATED"/>
    <property type="match status" value="1"/>
</dbReference>
<dbReference type="PANTHER" id="PTHR30462:SF0">
    <property type="entry name" value="INTERMEMBRANE TRANSPORT PROTEIN YEBT"/>
    <property type="match status" value="1"/>
</dbReference>
<keyword evidence="4 8" id="KW-0812">Transmembrane</keyword>
<evidence type="ECO:0000256" key="3">
    <source>
        <dbReference type="ARBA" id="ARBA00022519"/>
    </source>
</evidence>
<keyword evidence="7" id="KW-0175">Coiled coil</keyword>
<dbReference type="GO" id="GO:0005886">
    <property type="term" value="C:plasma membrane"/>
    <property type="evidence" value="ECO:0007669"/>
    <property type="project" value="UniProtKB-SubCell"/>
</dbReference>